<dbReference type="PANTHER" id="PTHR17224:SF1">
    <property type="entry name" value="PEPTIDYL-TRNA HYDROLASE"/>
    <property type="match status" value="1"/>
</dbReference>
<protein>
    <recommendedName>
        <fullName evidence="7 8">Peptidyl-tRNA hydrolase</fullName>
        <shortName evidence="8">Pth</shortName>
        <ecNumber evidence="1 8">3.1.1.29</ecNumber>
    </recommendedName>
</protein>
<dbReference type="PANTHER" id="PTHR17224">
    <property type="entry name" value="PEPTIDYL-TRNA HYDROLASE"/>
    <property type="match status" value="1"/>
</dbReference>
<comment type="subcellular location">
    <subcellularLocation>
        <location evidence="8">Cytoplasm</location>
    </subcellularLocation>
</comment>
<comment type="catalytic activity">
    <reaction evidence="6 8 9">
        <text>an N-acyl-L-alpha-aminoacyl-tRNA + H2O = an N-acyl-L-amino acid + a tRNA + H(+)</text>
        <dbReference type="Rhea" id="RHEA:54448"/>
        <dbReference type="Rhea" id="RHEA-COMP:10123"/>
        <dbReference type="Rhea" id="RHEA-COMP:13883"/>
        <dbReference type="ChEBI" id="CHEBI:15377"/>
        <dbReference type="ChEBI" id="CHEBI:15378"/>
        <dbReference type="ChEBI" id="CHEBI:59874"/>
        <dbReference type="ChEBI" id="CHEBI:78442"/>
        <dbReference type="ChEBI" id="CHEBI:138191"/>
        <dbReference type="EC" id="3.1.1.29"/>
    </reaction>
</comment>
<feature type="binding site" evidence="8">
    <location>
        <position position="124"/>
    </location>
    <ligand>
        <name>tRNA</name>
        <dbReference type="ChEBI" id="CHEBI:17843"/>
    </ligand>
</feature>
<evidence type="ECO:0000256" key="4">
    <source>
        <dbReference type="ARBA" id="ARBA00022884"/>
    </source>
</evidence>
<comment type="similarity">
    <text evidence="5 8 10">Belongs to the PTH family.</text>
</comment>
<feature type="site" description="Stabilizes the basic form of H active site to accept a proton" evidence="8">
    <location>
        <position position="103"/>
    </location>
</feature>
<dbReference type="EMBL" id="JQBL01000011">
    <property type="protein sequence ID" value="KRN50293.1"/>
    <property type="molecule type" value="Genomic_DNA"/>
</dbReference>
<evidence type="ECO:0000256" key="2">
    <source>
        <dbReference type="ARBA" id="ARBA00022555"/>
    </source>
</evidence>
<evidence type="ECO:0000256" key="6">
    <source>
        <dbReference type="ARBA" id="ARBA00048707"/>
    </source>
</evidence>
<evidence type="ECO:0000256" key="9">
    <source>
        <dbReference type="RuleBase" id="RU000673"/>
    </source>
</evidence>
<dbReference type="GO" id="GO:0006515">
    <property type="term" value="P:protein quality control for misfolded or incompletely synthesized proteins"/>
    <property type="evidence" value="ECO:0007669"/>
    <property type="project" value="UniProtKB-UniRule"/>
</dbReference>
<comment type="caution">
    <text evidence="11">The sequence shown here is derived from an EMBL/GenBank/DDBJ whole genome shotgun (WGS) entry which is preliminary data.</text>
</comment>
<comment type="function">
    <text evidence="8">Hydrolyzes ribosome-free peptidyl-tRNAs (with 1 or more amino acids incorporated), which drop off the ribosome during protein synthesis, or as a result of ribosome stalling.</text>
</comment>
<dbReference type="Pfam" id="PF01195">
    <property type="entry name" value="Pept_tRNA_hydro"/>
    <property type="match status" value="1"/>
</dbReference>
<comment type="subunit">
    <text evidence="8">Monomer.</text>
</comment>
<dbReference type="FunFam" id="3.40.50.1470:FF:000001">
    <property type="entry name" value="Peptidyl-tRNA hydrolase"/>
    <property type="match status" value="1"/>
</dbReference>
<comment type="function">
    <text evidence="8">Catalyzes the release of premature peptidyl moieties from peptidyl-tRNA molecules trapped in stalled 50S ribosomal subunits, and thus maintains levels of free tRNAs and 50S ribosomes.</text>
</comment>
<evidence type="ECO:0000256" key="5">
    <source>
        <dbReference type="ARBA" id="ARBA00038063"/>
    </source>
</evidence>
<feature type="binding site" evidence="8">
    <location>
        <position position="76"/>
    </location>
    <ligand>
        <name>tRNA</name>
        <dbReference type="ChEBI" id="CHEBI:17843"/>
    </ligand>
</feature>
<keyword evidence="4 8" id="KW-0694">RNA-binding</keyword>
<evidence type="ECO:0000256" key="3">
    <source>
        <dbReference type="ARBA" id="ARBA00022801"/>
    </source>
</evidence>
<dbReference type="PATRIC" id="fig|1410657.5.peg.317"/>
<dbReference type="CDD" id="cd00462">
    <property type="entry name" value="PTH"/>
    <property type="match status" value="1"/>
</dbReference>
<dbReference type="NCBIfam" id="TIGR00447">
    <property type="entry name" value="pth"/>
    <property type="match status" value="1"/>
</dbReference>
<keyword evidence="2 8" id="KW-0820">tRNA-binding</keyword>
<dbReference type="EC" id="3.1.1.29" evidence="1 8"/>
<reference evidence="11 12" key="1">
    <citation type="journal article" date="2015" name="Genome Announc.">
        <title>Expanding the biotechnology potential of lactobacilli through comparative genomics of 213 strains and associated genera.</title>
        <authorList>
            <person name="Sun Z."/>
            <person name="Harris H.M."/>
            <person name="McCann A."/>
            <person name="Guo C."/>
            <person name="Argimon S."/>
            <person name="Zhang W."/>
            <person name="Yang X."/>
            <person name="Jeffery I.B."/>
            <person name="Cooney J.C."/>
            <person name="Kagawa T.F."/>
            <person name="Liu W."/>
            <person name="Song Y."/>
            <person name="Salvetti E."/>
            <person name="Wrobel A."/>
            <person name="Rasinkangas P."/>
            <person name="Parkhill J."/>
            <person name="Rea M.C."/>
            <person name="O'Sullivan O."/>
            <person name="Ritari J."/>
            <person name="Douillard F.P."/>
            <person name="Paul Ross R."/>
            <person name="Yang R."/>
            <person name="Briner A.E."/>
            <person name="Felis G.E."/>
            <person name="de Vos W.M."/>
            <person name="Barrangou R."/>
            <person name="Klaenhammer T.R."/>
            <person name="Caufield P.W."/>
            <person name="Cui Y."/>
            <person name="Zhang H."/>
            <person name="O'Toole P.W."/>
        </authorList>
    </citation>
    <scope>NUCLEOTIDE SEQUENCE [LARGE SCALE GENOMIC DNA]</scope>
    <source>
        <strain evidence="11 12">DSM 20405</strain>
    </source>
</reference>
<evidence type="ECO:0000313" key="11">
    <source>
        <dbReference type="EMBL" id="KRN50293.1"/>
    </source>
</evidence>
<dbReference type="InterPro" id="IPR036416">
    <property type="entry name" value="Pept_tRNA_hydro_sf"/>
</dbReference>
<dbReference type="AlphaFoldDB" id="A0A0R2HIY4"/>
<gene>
    <name evidence="8" type="primary">pth</name>
    <name evidence="11" type="ORF">IV49_GL000303</name>
</gene>
<evidence type="ECO:0000256" key="1">
    <source>
        <dbReference type="ARBA" id="ARBA00013260"/>
    </source>
</evidence>
<dbReference type="SUPFAM" id="SSF53178">
    <property type="entry name" value="Peptidyl-tRNA hydrolase-like"/>
    <property type="match status" value="1"/>
</dbReference>
<evidence type="ECO:0000256" key="8">
    <source>
        <dbReference type="HAMAP-Rule" id="MF_00083"/>
    </source>
</evidence>
<organism evidence="11 12">
    <name type="scientific">Kandleria vitulina DSM 20405</name>
    <dbReference type="NCBI Taxonomy" id="1410657"/>
    <lineage>
        <taxon>Bacteria</taxon>
        <taxon>Bacillati</taxon>
        <taxon>Bacillota</taxon>
        <taxon>Erysipelotrichia</taxon>
        <taxon>Erysipelotrichales</taxon>
        <taxon>Coprobacillaceae</taxon>
        <taxon>Kandleria</taxon>
    </lineage>
</organism>
<dbReference type="Proteomes" id="UP000051841">
    <property type="component" value="Unassembled WGS sequence"/>
</dbReference>
<evidence type="ECO:0000256" key="10">
    <source>
        <dbReference type="RuleBase" id="RU004320"/>
    </source>
</evidence>
<evidence type="ECO:0000256" key="7">
    <source>
        <dbReference type="ARBA" id="ARBA00050038"/>
    </source>
</evidence>
<feature type="active site" description="Proton acceptor" evidence="8">
    <location>
        <position position="31"/>
    </location>
</feature>
<dbReference type="GO" id="GO:0005737">
    <property type="term" value="C:cytoplasm"/>
    <property type="evidence" value="ECO:0007669"/>
    <property type="project" value="UniProtKB-SubCell"/>
</dbReference>
<accession>A0A0R2HIY4</accession>
<dbReference type="InterPro" id="IPR001328">
    <property type="entry name" value="Pept_tRNA_hydro"/>
</dbReference>
<keyword evidence="8" id="KW-0963">Cytoplasm</keyword>
<evidence type="ECO:0000313" key="12">
    <source>
        <dbReference type="Proteomes" id="UP000051841"/>
    </source>
</evidence>
<dbReference type="PROSITE" id="PS01195">
    <property type="entry name" value="PEPT_TRNA_HYDROL_1"/>
    <property type="match status" value="1"/>
</dbReference>
<proteinExistence type="inferred from homology"/>
<keyword evidence="12" id="KW-1185">Reference proteome</keyword>
<feature type="site" description="Discriminates between blocked and unblocked aminoacyl-tRNA" evidence="8">
    <location>
        <position position="21"/>
    </location>
</feature>
<feature type="binding site" evidence="8">
    <location>
        <position position="78"/>
    </location>
    <ligand>
        <name>tRNA</name>
        <dbReference type="ChEBI" id="CHEBI:17843"/>
    </ligand>
</feature>
<feature type="binding site" evidence="8">
    <location>
        <position position="26"/>
    </location>
    <ligand>
        <name>tRNA</name>
        <dbReference type="ChEBI" id="CHEBI:17843"/>
    </ligand>
</feature>
<dbReference type="PROSITE" id="PS01196">
    <property type="entry name" value="PEPT_TRNA_HYDROL_2"/>
    <property type="match status" value="1"/>
</dbReference>
<sequence length="197" mass="22264">MFFRHSSKIGDKMKLIIGLGNPGKKYDNTRHNTGFMCIDALAEHFNQEIGTKKFEGLYTKFKYKGEDIVLLKPQTYMNNSGMSVGAIMKYFKIDKEDILVIYDDMDMPVGKLRLREKGSAGGHNGMKSIISHVGGQDFKRIRFGIGKIPHCDVVNYVLGHFGPAEYPVIQEGIKTCVDAIMCYIDNDDFNKAMNTFN</sequence>
<dbReference type="GO" id="GO:0072344">
    <property type="term" value="P:rescue of stalled ribosome"/>
    <property type="evidence" value="ECO:0007669"/>
    <property type="project" value="UniProtKB-UniRule"/>
</dbReference>
<dbReference type="Gene3D" id="3.40.50.1470">
    <property type="entry name" value="Peptidyl-tRNA hydrolase"/>
    <property type="match status" value="1"/>
</dbReference>
<dbReference type="HAMAP" id="MF_00083">
    <property type="entry name" value="Pept_tRNA_hydro_bact"/>
    <property type="match status" value="1"/>
</dbReference>
<name>A0A0R2HIY4_9FIRM</name>
<dbReference type="InterPro" id="IPR018171">
    <property type="entry name" value="Pept_tRNA_hydro_CS"/>
</dbReference>
<dbReference type="GO" id="GO:0004045">
    <property type="term" value="F:peptidyl-tRNA hydrolase activity"/>
    <property type="evidence" value="ECO:0007669"/>
    <property type="project" value="UniProtKB-UniRule"/>
</dbReference>
<dbReference type="GO" id="GO:0000049">
    <property type="term" value="F:tRNA binding"/>
    <property type="evidence" value="ECO:0007669"/>
    <property type="project" value="UniProtKB-UniRule"/>
</dbReference>
<keyword evidence="3 8" id="KW-0378">Hydrolase</keyword>